<accession>A0A970B3S1</accession>
<dbReference type="Proteomes" id="UP000653472">
    <property type="component" value="Unassembled WGS sequence"/>
</dbReference>
<sequence length="68" mass="7658">MSEQTLTKAEWIDRCAKRYRDVGGLSEDLAKSAAEVAYEVEDEDWGPRGDPEEAADEDMSCWDDDGDQ</sequence>
<protein>
    <submittedName>
        <fullName evidence="2">Uncharacterized protein</fullName>
    </submittedName>
</protein>
<feature type="region of interest" description="Disordered" evidence="1">
    <location>
        <begin position="36"/>
        <end position="68"/>
    </location>
</feature>
<organism evidence="2 3">
    <name type="scientific">Solimonas marina</name>
    <dbReference type="NCBI Taxonomy" id="2714601"/>
    <lineage>
        <taxon>Bacteria</taxon>
        <taxon>Pseudomonadati</taxon>
        <taxon>Pseudomonadota</taxon>
        <taxon>Gammaproteobacteria</taxon>
        <taxon>Nevskiales</taxon>
        <taxon>Nevskiaceae</taxon>
        <taxon>Solimonas</taxon>
    </lineage>
</organism>
<evidence type="ECO:0000313" key="3">
    <source>
        <dbReference type="Proteomes" id="UP000653472"/>
    </source>
</evidence>
<reference evidence="2" key="1">
    <citation type="submission" date="2020-03" db="EMBL/GenBank/DDBJ databases">
        <title>Solimonas marina sp. nov., isolated from deep seawater of the Pacific Ocean.</title>
        <authorList>
            <person name="Liu X."/>
            <person name="Lai Q."/>
            <person name="Sun F."/>
            <person name="Gai Y."/>
            <person name="Li G."/>
            <person name="Shao Z."/>
        </authorList>
    </citation>
    <scope>NUCLEOTIDE SEQUENCE</scope>
    <source>
        <strain evidence="2">C16B3</strain>
    </source>
</reference>
<evidence type="ECO:0000256" key="1">
    <source>
        <dbReference type="SAM" id="MobiDB-lite"/>
    </source>
</evidence>
<proteinExistence type="predicted"/>
<comment type="caution">
    <text evidence="2">The sequence shown here is derived from an EMBL/GenBank/DDBJ whole genome shotgun (WGS) entry which is preliminary data.</text>
</comment>
<dbReference type="EMBL" id="JAAVXB010000002">
    <property type="protein sequence ID" value="NKF21562.1"/>
    <property type="molecule type" value="Genomic_DNA"/>
</dbReference>
<feature type="compositionally biased region" description="Acidic residues" evidence="1">
    <location>
        <begin position="52"/>
        <end position="68"/>
    </location>
</feature>
<dbReference type="AlphaFoldDB" id="A0A970B3S1"/>
<name>A0A970B3S1_9GAMM</name>
<gene>
    <name evidence="2" type="ORF">G7Y82_04475</name>
</gene>
<keyword evidence="3" id="KW-1185">Reference proteome</keyword>
<dbReference type="RefSeq" id="WP_168146818.1">
    <property type="nucleotide sequence ID" value="NZ_JAAVXB010000002.1"/>
</dbReference>
<evidence type="ECO:0000313" key="2">
    <source>
        <dbReference type="EMBL" id="NKF21562.1"/>
    </source>
</evidence>